<name>A0A8J3BFL2_9ACTN</name>
<dbReference type="InterPro" id="IPR043917">
    <property type="entry name" value="DUF5753"/>
</dbReference>
<reference evidence="2" key="2">
    <citation type="submission" date="2020-09" db="EMBL/GenBank/DDBJ databases">
        <authorList>
            <person name="Sun Q."/>
            <person name="Ohkuma M."/>
        </authorList>
    </citation>
    <scope>NUCLEOTIDE SEQUENCE</scope>
    <source>
        <strain evidence="2">JCM 3090</strain>
    </source>
</reference>
<reference evidence="2" key="1">
    <citation type="journal article" date="2014" name="Int. J. Syst. Evol. Microbiol.">
        <title>Complete genome sequence of Corynebacterium casei LMG S-19264T (=DSM 44701T), isolated from a smear-ripened cheese.</title>
        <authorList>
            <consortium name="US DOE Joint Genome Institute (JGI-PGF)"/>
            <person name="Walter F."/>
            <person name="Albersmeier A."/>
            <person name="Kalinowski J."/>
            <person name="Ruckert C."/>
        </authorList>
    </citation>
    <scope>NUCLEOTIDE SEQUENCE</scope>
    <source>
        <strain evidence="2">JCM 3090</strain>
    </source>
</reference>
<protein>
    <recommendedName>
        <fullName evidence="1">DUF5753 domain-containing protein</fullName>
    </recommendedName>
</protein>
<keyword evidence="3" id="KW-1185">Reference proteome</keyword>
<evidence type="ECO:0000259" key="1">
    <source>
        <dbReference type="Pfam" id="PF19054"/>
    </source>
</evidence>
<evidence type="ECO:0000313" key="3">
    <source>
        <dbReference type="Proteomes" id="UP000649739"/>
    </source>
</evidence>
<evidence type="ECO:0000313" key="2">
    <source>
        <dbReference type="EMBL" id="GGK07080.1"/>
    </source>
</evidence>
<feature type="domain" description="DUF5753" evidence="1">
    <location>
        <begin position="33"/>
        <end position="90"/>
    </location>
</feature>
<gene>
    <name evidence="2" type="ORF">GCM10010123_41110</name>
</gene>
<dbReference type="Pfam" id="PF19054">
    <property type="entry name" value="DUF5753"/>
    <property type="match status" value="1"/>
</dbReference>
<dbReference type="Proteomes" id="UP000649739">
    <property type="component" value="Unassembled WGS sequence"/>
</dbReference>
<accession>A0A8J3BFL2</accession>
<dbReference type="RefSeq" id="WP_189171846.1">
    <property type="nucleotide sequence ID" value="NZ_BMQB01000011.1"/>
</dbReference>
<dbReference type="EMBL" id="BMQB01000011">
    <property type="protein sequence ID" value="GGK07080.1"/>
    <property type="molecule type" value="Genomic_DNA"/>
</dbReference>
<dbReference type="AlphaFoldDB" id="A0A8J3BFL2"/>
<proteinExistence type="predicted"/>
<sequence>MRATLRHVDSAYTEWRTRLRAGMKLAGGPRSLAAHERARVFRIHELNVVPGILQTGSYMRAVLSFWREFFDAPDDPGDAIAFKQHRARVTDLN</sequence>
<organism evidence="2 3">
    <name type="scientific">Pilimelia anulata</name>
    <dbReference type="NCBI Taxonomy" id="53371"/>
    <lineage>
        <taxon>Bacteria</taxon>
        <taxon>Bacillati</taxon>
        <taxon>Actinomycetota</taxon>
        <taxon>Actinomycetes</taxon>
        <taxon>Micromonosporales</taxon>
        <taxon>Micromonosporaceae</taxon>
        <taxon>Pilimelia</taxon>
    </lineage>
</organism>
<comment type="caution">
    <text evidence="2">The sequence shown here is derived from an EMBL/GenBank/DDBJ whole genome shotgun (WGS) entry which is preliminary data.</text>
</comment>